<dbReference type="InterPro" id="IPR027417">
    <property type="entry name" value="P-loop_NTPase"/>
</dbReference>
<accession>A0AAD7ENP7</accession>
<evidence type="ECO:0000313" key="2">
    <source>
        <dbReference type="EMBL" id="KAJ7339894.1"/>
    </source>
</evidence>
<evidence type="ECO:0000259" key="1">
    <source>
        <dbReference type="Pfam" id="PF20703"/>
    </source>
</evidence>
<sequence>LPPYSQVFHGRESELEQIVGTLRQDSPRIAVLGTGGMGKTSLAVAVLHQNEVEAKFANRFFILCHSTATRTDLVSSIASHVGVLEGPNLARKVARHFSDALPTLLVLDNFETPWELTSSRLTSKI</sequence>
<feature type="domain" description="Novel STAND NTPase 1" evidence="1">
    <location>
        <begin position="5"/>
        <end position="118"/>
    </location>
</feature>
<organism evidence="2 3">
    <name type="scientific">Mycena albidolilacea</name>
    <dbReference type="NCBI Taxonomy" id="1033008"/>
    <lineage>
        <taxon>Eukaryota</taxon>
        <taxon>Fungi</taxon>
        <taxon>Dikarya</taxon>
        <taxon>Basidiomycota</taxon>
        <taxon>Agaricomycotina</taxon>
        <taxon>Agaricomycetes</taxon>
        <taxon>Agaricomycetidae</taxon>
        <taxon>Agaricales</taxon>
        <taxon>Marasmiineae</taxon>
        <taxon>Mycenaceae</taxon>
        <taxon>Mycena</taxon>
    </lineage>
</organism>
<dbReference type="Pfam" id="PF20703">
    <property type="entry name" value="nSTAND1"/>
    <property type="match status" value="1"/>
</dbReference>
<dbReference type="SUPFAM" id="SSF52540">
    <property type="entry name" value="P-loop containing nucleoside triphosphate hydrolases"/>
    <property type="match status" value="1"/>
</dbReference>
<reference evidence="2" key="1">
    <citation type="submission" date="2023-03" db="EMBL/GenBank/DDBJ databases">
        <title>Massive genome expansion in bonnet fungi (Mycena s.s.) driven by repeated elements and novel gene families across ecological guilds.</title>
        <authorList>
            <consortium name="Lawrence Berkeley National Laboratory"/>
            <person name="Harder C.B."/>
            <person name="Miyauchi S."/>
            <person name="Viragh M."/>
            <person name="Kuo A."/>
            <person name="Thoen E."/>
            <person name="Andreopoulos B."/>
            <person name="Lu D."/>
            <person name="Skrede I."/>
            <person name="Drula E."/>
            <person name="Henrissat B."/>
            <person name="Morin E."/>
            <person name="Kohler A."/>
            <person name="Barry K."/>
            <person name="LaButti K."/>
            <person name="Morin E."/>
            <person name="Salamov A."/>
            <person name="Lipzen A."/>
            <person name="Mereny Z."/>
            <person name="Hegedus B."/>
            <person name="Baldrian P."/>
            <person name="Stursova M."/>
            <person name="Weitz H."/>
            <person name="Taylor A."/>
            <person name="Grigoriev I.V."/>
            <person name="Nagy L.G."/>
            <person name="Martin F."/>
            <person name="Kauserud H."/>
        </authorList>
    </citation>
    <scope>NUCLEOTIDE SEQUENCE</scope>
    <source>
        <strain evidence="2">CBHHK002</strain>
    </source>
</reference>
<name>A0AAD7ENP7_9AGAR</name>
<feature type="non-terminal residue" evidence="2">
    <location>
        <position position="1"/>
    </location>
</feature>
<protein>
    <recommendedName>
        <fullName evidence="1">Novel STAND NTPase 1 domain-containing protein</fullName>
    </recommendedName>
</protein>
<gene>
    <name evidence="2" type="ORF">DFH08DRAFT_704866</name>
</gene>
<dbReference type="EMBL" id="JARIHO010000027">
    <property type="protein sequence ID" value="KAJ7339894.1"/>
    <property type="molecule type" value="Genomic_DNA"/>
</dbReference>
<dbReference type="InterPro" id="IPR049052">
    <property type="entry name" value="nSTAND1"/>
</dbReference>
<comment type="caution">
    <text evidence="2">The sequence shown here is derived from an EMBL/GenBank/DDBJ whole genome shotgun (WGS) entry which is preliminary data.</text>
</comment>
<dbReference type="Gene3D" id="3.40.50.300">
    <property type="entry name" value="P-loop containing nucleotide triphosphate hydrolases"/>
    <property type="match status" value="1"/>
</dbReference>
<dbReference type="Proteomes" id="UP001218218">
    <property type="component" value="Unassembled WGS sequence"/>
</dbReference>
<evidence type="ECO:0000313" key="3">
    <source>
        <dbReference type="Proteomes" id="UP001218218"/>
    </source>
</evidence>
<proteinExistence type="predicted"/>
<keyword evidence="3" id="KW-1185">Reference proteome</keyword>
<dbReference type="AlphaFoldDB" id="A0AAD7ENP7"/>